<sequence>MLRLSEPTLLLLYSDGLIESRTTDIDEGIDHLAQALDAAVVGVKDTARPDVLPALSRHLLSSLSAADANDDRTLLLAELSPAAV</sequence>
<dbReference type="Gene3D" id="3.60.40.10">
    <property type="entry name" value="PPM-type phosphatase domain"/>
    <property type="match status" value="1"/>
</dbReference>
<reference evidence="2" key="1">
    <citation type="submission" date="2019-04" db="EMBL/GenBank/DDBJ databases">
        <title>Draft genome sequences of Streptomyces avermitilis MC3.</title>
        <authorList>
            <person name="Komaki H."/>
            <person name="Tamura T."/>
            <person name="Hosoyama A."/>
        </authorList>
    </citation>
    <scope>NUCLEOTIDE SEQUENCE</scope>
    <source>
        <strain evidence="2">MC3</strain>
    </source>
</reference>
<protein>
    <recommendedName>
        <fullName evidence="1">PPM-type phosphatase domain-containing protein</fullName>
    </recommendedName>
</protein>
<accession>A0A499VNT4</accession>
<dbReference type="AlphaFoldDB" id="A0A499VNT4"/>
<feature type="domain" description="PPM-type phosphatase" evidence="1">
    <location>
        <begin position="3"/>
        <end position="79"/>
    </location>
</feature>
<dbReference type="InterPro" id="IPR001932">
    <property type="entry name" value="PPM-type_phosphatase-like_dom"/>
</dbReference>
<evidence type="ECO:0000259" key="1">
    <source>
        <dbReference type="Pfam" id="PF07228"/>
    </source>
</evidence>
<dbReference type="EMBL" id="AP019621">
    <property type="protein sequence ID" value="BBJ56085.1"/>
    <property type="molecule type" value="Genomic_DNA"/>
</dbReference>
<name>A0A499VNT4_STRAX</name>
<organism evidence="2">
    <name type="scientific">Streptomyces avermitilis</name>
    <dbReference type="NCBI Taxonomy" id="33903"/>
    <lineage>
        <taxon>Bacteria</taxon>
        <taxon>Bacillati</taxon>
        <taxon>Actinomycetota</taxon>
        <taxon>Actinomycetes</taxon>
        <taxon>Kitasatosporales</taxon>
        <taxon>Streptomycetaceae</taxon>
        <taxon>Streptomyces</taxon>
    </lineage>
</organism>
<dbReference type="Pfam" id="PF07228">
    <property type="entry name" value="SpoIIE"/>
    <property type="match status" value="1"/>
</dbReference>
<dbReference type="InterPro" id="IPR036457">
    <property type="entry name" value="PPM-type-like_dom_sf"/>
</dbReference>
<evidence type="ECO:0000313" key="2">
    <source>
        <dbReference type="EMBL" id="BBJ56085.1"/>
    </source>
</evidence>
<gene>
    <name evidence="2" type="ORF">SAVMC3_87140</name>
</gene>
<proteinExistence type="predicted"/>